<proteinExistence type="predicted"/>
<dbReference type="SMART" id="SM00471">
    <property type="entry name" value="HDc"/>
    <property type="match status" value="1"/>
</dbReference>
<accession>A0A0R2JIP1</accession>
<protein>
    <recommendedName>
        <fullName evidence="1">HD/PDEase domain-containing protein</fullName>
    </recommendedName>
</protein>
<keyword evidence="3" id="KW-1185">Reference proteome</keyword>
<dbReference type="AlphaFoldDB" id="A0A0R2JIP1"/>
<dbReference type="CDD" id="cd00077">
    <property type="entry name" value="HDc"/>
    <property type="match status" value="1"/>
</dbReference>
<evidence type="ECO:0000313" key="2">
    <source>
        <dbReference type="EMBL" id="KRN75750.1"/>
    </source>
</evidence>
<dbReference type="Gene3D" id="1.10.3210.10">
    <property type="entry name" value="Hypothetical protein af1432"/>
    <property type="match status" value="1"/>
</dbReference>
<dbReference type="Pfam" id="PF12917">
    <property type="entry name" value="YfbR-like"/>
    <property type="match status" value="1"/>
</dbReference>
<dbReference type="PATRIC" id="fig|1616.3.peg.253"/>
<organism evidence="2 3">
    <name type="scientific">Weissella kandleri</name>
    <dbReference type="NCBI Taxonomy" id="1616"/>
    <lineage>
        <taxon>Bacteria</taxon>
        <taxon>Bacillati</taxon>
        <taxon>Bacillota</taxon>
        <taxon>Bacilli</taxon>
        <taxon>Lactobacillales</taxon>
        <taxon>Lactobacillaceae</taxon>
        <taxon>Weissella</taxon>
    </lineage>
</organism>
<dbReference type="RefSeq" id="WP_057753638.1">
    <property type="nucleotide sequence ID" value="NZ_JQBP01000001.1"/>
</dbReference>
<name>A0A0R2JIP1_9LACO</name>
<dbReference type="STRING" id="1616.IV73_GL000249"/>
<dbReference type="SUPFAM" id="SSF109604">
    <property type="entry name" value="HD-domain/PDEase-like"/>
    <property type="match status" value="1"/>
</dbReference>
<dbReference type="Proteomes" id="UP000051655">
    <property type="component" value="Unassembled WGS sequence"/>
</dbReference>
<dbReference type="OrthoDB" id="9812744at2"/>
<sequence>MGFHQYLSGLTELEMINRAPGYFKYFPHSVAAHSWKVTQVAQFLGDVEEKQGEAVNWKLLYEKALNHDINERFIGDIRTPVKYASSELRHMLADVEESLADNFIRMEIPSNYRDAYHRRLSEGKDDTLEGRILSVADKVDLLYEAFGELQKGNPEPVFLDIYKESLETIYAFRDMNSTKYFINEVLPEMLAEEFPGSERLQRIYIGIFNQGVEQADNE</sequence>
<dbReference type="EMBL" id="JQBP01000001">
    <property type="protein sequence ID" value="KRN75750.1"/>
    <property type="molecule type" value="Genomic_DNA"/>
</dbReference>
<comment type="caution">
    <text evidence="2">The sequence shown here is derived from an EMBL/GenBank/DDBJ whole genome shotgun (WGS) entry which is preliminary data.</text>
</comment>
<evidence type="ECO:0000313" key="3">
    <source>
        <dbReference type="Proteomes" id="UP000051655"/>
    </source>
</evidence>
<feature type="domain" description="HD/PDEase" evidence="1">
    <location>
        <begin position="26"/>
        <end position="151"/>
    </location>
</feature>
<reference evidence="2 3" key="1">
    <citation type="journal article" date="2015" name="Genome Announc.">
        <title>Expanding the biotechnology potential of lactobacilli through comparative genomics of 213 strains and associated genera.</title>
        <authorList>
            <person name="Sun Z."/>
            <person name="Harris H.M."/>
            <person name="McCann A."/>
            <person name="Guo C."/>
            <person name="Argimon S."/>
            <person name="Zhang W."/>
            <person name="Yang X."/>
            <person name="Jeffery I.B."/>
            <person name="Cooney J.C."/>
            <person name="Kagawa T.F."/>
            <person name="Liu W."/>
            <person name="Song Y."/>
            <person name="Salvetti E."/>
            <person name="Wrobel A."/>
            <person name="Rasinkangas P."/>
            <person name="Parkhill J."/>
            <person name="Rea M.C."/>
            <person name="O'Sullivan O."/>
            <person name="Ritari J."/>
            <person name="Douillard F.P."/>
            <person name="Paul Ross R."/>
            <person name="Yang R."/>
            <person name="Briner A.E."/>
            <person name="Felis G.E."/>
            <person name="de Vos W.M."/>
            <person name="Barrangou R."/>
            <person name="Klaenhammer T.R."/>
            <person name="Caufield P.W."/>
            <person name="Cui Y."/>
            <person name="Zhang H."/>
            <person name="O'Toole P.W."/>
        </authorList>
    </citation>
    <scope>NUCLEOTIDE SEQUENCE [LARGE SCALE GENOMIC DNA]</scope>
    <source>
        <strain evidence="2 3">DSM 20593</strain>
    </source>
</reference>
<evidence type="ECO:0000259" key="1">
    <source>
        <dbReference type="SMART" id="SM00471"/>
    </source>
</evidence>
<dbReference type="InterPro" id="IPR003607">
    <property type="entry name" value="HD/PDEase_dom"/>
</dbReference>
<gene>
    <name evidence="2" type="ORF">IV73_GL000249</name>
</gene>